<feature type="coiled-coil region" evidence="1">
    <location>
        <begin position="442"/>
        <end position="473"/>
    </location>
</feature>
<feature type="region of interest" description="Disordered" evidence="2">
    <location>
        <begin position="1"/>
        <end position="195"/>
    </location>
</feature>
<evidence type="ECO:0000256" key="2">
    <source>
        <dbReference type="SAM" id="MobiDB-lite"/>
    </source>
</evidence>
<evidence type="ECO:0000256" key="1">
    <source>
        <dbReference type="SAM" id="Coils"/>
    </source>
</evidence>
<dbReference type="RefSeq" id="XP_029904086.1">
    <property type="nucleotide sequence ID" value="XM_030048226.1"/>
</dbReference>
<reference evidence="3" key="3">
    <citation type="submission" date="2025-09" db="UniProtKB">
        <authorList>
            <consortium name="Ensembl"/>
        </authorList>
    </citation>
    <scope>IDENTIFICATION</scope>
</reference>
<dbReference type="InterPro" id="IPR031974">
    <property type="entry name" value="PDCD7"/>
</dbReference>
<sequence length="568" mass="64028">MNNSFPLAPPENQQSFLYTGGNPEPPHPAGRAPHGPAARPLTALPQRPPPADPGACRWSAPPGFNGHNFGFRPHFPPPGPGLDSYGRPRPAFGYGFDPSVPPPPFSGPPPGHFPGLDPAGHGSTNSSSVGAAGVHRPAPHPGGQYGAEPGFLRQQDYTDLPDGQAAAPLDFPPPPVWGKTPEQNQGRAADPPAADQEFAQKVQDHQFIRRFLSSRNKSRAGKSPEPRRQSRVCVPGMRAALYGALRLVSDLSAACEALKRSLHSDTEWAESYTAALRLQEELQERLGALGDRETVCLLKRKLSSAAQRRERRRRRRQLREEEEEHTERKAAEREAQIDKWRMKKIQEVEEKKMEQDLKRAADSVLCEVRRKQADVKRMQDVLRSLEKLRRLRKEAASRKGIFPDREWDEAFGGRLEQLRAVARRRTELYGAEEKALRVMLEGEQEEERRRERERRLRRERERLLTRRRELLAALFGDEQPADLVLQPFRDYFTQAERSLPALLDIRRQWDAFLVAADHPDGSSLPQDWIVPAPPSDPAWASVLHSDTDTLTILTHTPTILTHTHQNTH</sequence>
<dbReference type="GO" id="GO:0005689">
    <property type="term" value="C:U12-type spliceosomal complex"/>
    <property type="evidence" value="ECO:0007669"/>
    <property type="project" value="TreeGrafter"/>
</dbReference>
<dbReference type="Ensembl" id="ENSMMDT00005040976.1">
    <property type="protein sequence ID" value="ENSMMDP00005040148.1"/>
    <property type="gene ID" value="ENSMMDG00005018599.1"/>
</dbReference>
<dbReference type="GeneID" id="115356927"/>
<evidence type="ECO:0000313" key="4">
    <source>
        <dbReference type="Proteomes" id="UP000472263"/>
    </source>
</evidence>
<dbReference type="Proteomes" id="UP000472263">
    <property type="component" value="Chromosome 3"/>
</dbReference>
<dbReference type="Pfam" id="PF16021">
    <property type="entry name" value="PDCD7"/>
    <property type="match status" value="1"/>
</dbReference>
<keyword evidence="4" id="KW-1185">Reference proteome</keyword>
<dbReference type="AlphaFoldDB" id="A0A667ZNA6"/>
<dbReference type="PANTHER" id="PTHR48190">
    <property type="entry name" value="PROGRAMMED CELL DEATH PROTEIN 7"/>
    <property type="match status" value="1"/>
</dbReference>
<reference evidence="3" key="1">
    <citation type="submission" date="2019-06" db="EMBL/GenBank/DDBJ databases">
        <authorList>
            <consortium name="Wellcome Sanger Institute Data Sharing"/>
        </authorList>
    </citation>
    <scope>NUCLEOTIDE SEQUENCE [LARGE SCALE GENOMIC DNA]</scope>
</reference>
<dbReference type="InParanoid" id="A0A667ZNA6"/>
<dbReference type="PANTHER" id="PTHR48190:SF2">
    <property type="entry name" value="PROGRAMMED CELL DEATH PROTEIN 7"/>
    <property type="match status" value="1"/>
</dbReference>
<dbReference type="OrthoDB" id="2289628at2759"/>
<feature type="compositionally biased region" description="Polar residues" evidence="2">
    <location>
        <begin position="1"/>
        <end position="17"/>
    </location>
</feature>
<gene>
    <name evidence="3" type="primary">PDCD7</name>
    <name evidence="3" type="synonym">pdcd7</name>
</gene>
<organism evidence="3 4">
    <name type="scientific">Myripristis murdjan</name>
    <name type="common">pinecone soldierfish</name>
    <dbReference type="NCBI Taxonomy" id="586833"/>
    <lineage>
        <taxon>Eukaryota</taxon>
        <taxon>Metazoa</taxon>
        <taxon>Chordata</taxon>
        <taxon>Craniata</taxon>
        <taxon>Vertebrata</taxon>
        <taxon>Euteleostomi</taxon>
        <taxon>Actinopterygii</taxon>
        <taxon>Neopterygii</taxon>
        <taxon>Teleostei</taxon>
        <taxon>Neoteleostei</taxon>
        <taxon>Acanthomorphata</taxon>
        <taxon>Holocentriformes</taxon>
        <taxon>Holocentridae</taxon>
        <taxon>Myripristis</taxon>
    </lineage>
</organism>
<feature type="region of interest" description="Disordered" evidence="2">
    <location>
        <begin position="308"/>
        <end position="333"/>
    </location>
</feature>
<dbReference type="GeneTree" id="ENSGT00390000017392"/>
<dbReference type="InterPro" id="IPR052831">
    <property type="entry name" value="Apoptosis_promoter"/>
</dbReference>
<evidence type="ECO:0000313" key="3">
    <source>
        <dbReference type="Ensembl" id="ENSMMDP00005040148.1"/>
    </source>
</evidence>
<reference evidence="3" key="2">
    <citation type="submission" date="2025-08" db="UniProtKB">
        <authorList>
            <consortium name="Ensembl"/>
        </authorList>
    </citation>
    <scope>IDENTIFICATION</scope>
</reference>
<feature type="compositionally biased region" description="Pro residues" evidence="2">
    <location>
        <begin position="99"/>
        <end position="112"/>
    </location>
</feature>
<dbReference type="CTD" id="10081"/>
<feature type="compositionally biased region" description="Low complexity" evidence="2">
    <location>
        <begin position="29"/>
        <end position="40"/>
    </location>
</feature>
<protein>
    <submittedName>
        <fullName evidence="3">Programmed cell death 7</fullName>
    </submittedName>
</protein>
<name>A0A667ZNA6_9TELE</name>
<accession>A0A667ZNA6</accession>
<keyword evidence="1" id="KW-0175">Coiled coil</keyword>
<proteinExistence type="predicted"/>
<feature type="coiled-coil region" evidence="1">
    <location>
        <begin position="368"/>
        <end position="398"/>
    </location>
</feature>